<dbReference type="Proteomes" id="UP000824001">
    <property type="component" value="Unassembled WGS sequence"/>
</dbReference>
<dbReference type="AlphaFoldDB" id="A0A9D1FEZ3"/>
<reference evidence="1" key="2">
    <citation type="journal article" date="2021" name="PeerJ">
        <title>Extensive microbial diversity within the chicken gut microbiome revealed by metagenomics and culture.</title>
        <authorList>
            <person name="Gilroy R."/>
            <person name="Ravi A."/>
            <person name="Getino M."/>
            <person name="Pursley I."/>
            <person name="Horton D.L."/>
            <person name="Alikhan N.F."/>
            <person name="Baker D."/>
            <person name="Gharbi K."/>
            <person name="Hall N."/>
            <person name="Watson M."/>
            <person name="Adriaenssens E.M."/>
            <person name="Foster-Nyarko E."/>
            <person name="Jarju S."/>
            <person name="Secka A."/>
            <person name="Antonio M."/>
            <person name="Oren A."/>
            <person name="Chaudhuri R.R."/>
            <person name="La Ragione R."/>
            <person name="Hildebrand F."/>
            <person name="Pallen M.J."/>
        </authorList>
    </citation>
    <scope>NUCLEOTIDE SEQUENCE</scope>
    <source>
        <strain evidence="1">ChiHjej10B9-9673</strain>
    </source>
</reference>
<dbReference type="EMBL" id="DVJK01000236">
    <property type="protein sequence ID" value="HIS67560.1"/>
    <property type="molecule type" value="Genomic_DNA"/>
</dbReference>
<comment type="caution">
    <text evidence="1">The sequence shown here is derived from an EMBL/GenBank/DDBJ whole genome shotgun (WGS) entry which is preliminary data.</text>
</comment>
<gene>
    <name evidence="1" type="ORF">IAC18_08335</name>
</gene>
<feature type="non-terminal residue" evidence="1">
    <location>
        <position position="1"/>
    </location>
</feature>
<accession>A0A9D1FEZ3</accession>
<sequence>SPSRPSSAGGLPALRRNSSAEAFTLSGSASAACLISPGSSAEALSNPSVLMPR</sequence>
<name>A0A9D1FEZ3_9FIRM</name>
<evidence type="ECO:0000313" key="1">
    <source>
        <dbReference type="EMBL" id="HIS67560.1"/>
    </source>
</evidence>
<evidence type="ECO:0000313" key="2">
    <source>
        <dbReference type="Proteomes" id="UP000824001"/>
    </source>
</evidence>
<reference evidence="1" key="1">
    <citation type="submission" date="2020-10" db="EMBL/GenBank/DDBJ databases">
        <authorList>
            <person name="Gilroy R."/>
        </authorList>
    </citation>
    <scope>NUCLEOTIDE SEQUENCE</scope>
    <source>
        <strain evidence="1">ChiHjej10B9-9673</strain>
    </source>
</reference>
<protein>
    <submittedName>
        <fullName evidence="1">Uncharacterized protein</fullName>
    </submittedName>
</protein>
<proteinExistence type="predicted"/>
<organism evidence="1 2">
    <name type="scientific">Candidatus Scatomorpha merdipullorum</name>
    <dbReference type="NCBI Taxonomy" id="2840927"/>
    <lineage>
        <taxon>Bacteria</taxon>
        <taxon>Bacillati</taxon>
        <taxon>Bacillota</taxon>
        <taxon>Clostridia</taxon>
        <taxon>Eubacteriales</taxon>
        <taxon>Candidatus Scatomorpha</taxon>
    </lineage>
</organism>